<comment type="caution">
    <text evidence="3">The sequence shown here is derived from an EMBL/GenBank/DDBJ whole genome shotgun (WGS) entry which is preliminary data.</text>
</comment>
<accession>A0ABU4HNL8</accession>
<sequence length="510" mass="56530">MAATQTPTPLQEPPRRARRSGGRGRVVVALAAVGLVAGGGAAWELLFSSPPEPEPEPIAPKSFHSRPRLDPDALTVATPAAAGLAPGFIFLAVKRGPGQDGPMIVDNRGRPVWFHAVGGDKTATAFQVQQYRGRPVLTWWEGNTHLGHGHGEYVVMDTSYREIARVRSVARELPDHHEFQLTDRGTALMTLYIERPADLSKVGGDAVGTIVESRIQEVDVASGRLVWQWRSADHVPVTEGMTGPKEHKPHDYFHVNSIEVDRDGDLIVSARNTHAIYKIDRPSGRIVWRLGGRKSDFRMGRGTRFAFQHDARRRPDGTLTLFDNQATPAKAEMSRALELRLNRRAGTARLVRQWRHPERLLAGAEGNLQTLPGGNAFVSWGPEERVSEFSRDGRLLLDLALPAGADTYQAFRFPWRGRPLNRPAVAARRPSGGRRTTVWASWNGATLVRRWRVLAGPRRGDLRPIGRPIRRSGFETALRVRTGAKFVAVRAIGPDGRPLRASRAIRPHRR</sequence>
<protein>
    <submittedName>
        <fullName evidence="3">Arylsulfotransferase family protein</fullName>
    </submittedName>
</protein>
<dbReference type="Proteomes" id="UP001284601">
    <property type="component" value="Unassembled WGS sequence"/>
</dbReference>
<reference evidence="3 4" key="2">
    <citation type="submission" date="2023-10" db="EMBL/GenBank/DDBJ databases">
        <authorList>
            <person name="Han X.F."/>
        </authorList>
    </citation>
    <scope>NUCLEOTIDE SEQUENCE [LARGE SCALE GENOMIC DNA]</scope>
    <source>
        <strain evidence="3 4">KCTC 39840</strain>
    </source>
</reference>
<dbReference type="SUPFAM" id="SSF63829">
    <property type="entry name" value="Calcium-dependent phosphotriesterase"/>
    <property type="match status" value="1"/>
</dbReference>
<evidence type="ECO:0000256" key="1">
    <source>
        <dbReference type="SAM" id="MobiDB-lite"/>
    </source>
</evidence>
<keyword evidence="2" id="KW-0812">Transmembrane</keyword>
<feature type="region of interest" description="Disordered" evidence="1">
    <location>
        <begin position="47"/>
        <end position="66"/>
    </location>
</feature>
<dbReference type="PANTHER" id="PTHR35340:SF5">
    <property type="entry name" value="ASST-DOMAIN-CONTAINING PROTEIN"/>
    <property type="match status" value="1"/>
</dbReference>
<gene>
    <name evidence="3" type="ORF">R7226_11135</name>
</gene>
<evidence type="ECO:0000256" key="2">
    <source>
        <dbReference type="SAM" id="Phobius"/>
    </source>
</evidence>
<dbReference type="InterPro" id="IPR039535">
    <property type="entry name" value="ASST-like"/>
</dbReference>
<reference evidence="4" key="1">
    <citation type="submission" date="2023-07" db="EMBL/GenBank/DDBJ databases">
        <title>Conexibacter stalactiti sp. nov., isolated from stalactites in a lava cave and emended description of the genus Conexibacter.</title>
        <authorList>
            <person name="Lee S.D."/>
        </authorList>
    </citation>
    <scope>NUCLEOTIDE SEQUENCE [LARGE SCALE GENOMIC DNA]</scope>
    <source>
        <strain evidence="4">KCTC 39840</strain>
    </source>
</reference>
<organism evidence="3 4">
    <name type="scientific">Conexibacter stalactiti</name>
    <dbReference type="NCBI Taxonomy" id="1940611"/>
    <lineage>
        <taxon>Bacteria</taxon>
        <taxon>Bacillati</taxon>
        <taxon>Actinomycetota</taxon>
        <taxon>Thermoleophilia</taxon>
        <taxon>Solirubrobacterales</taxon>
        <taxon>Conexibacteraceae</taxon>
        <taxon>Conexibacter</taxon>
    </lineage>
</organism>
<dbReference type="InterPro" id="IPR053143">
    <property type="entry name" value="Arylsulfate_ST"/>
</dbReference>
<keyword evidence="4" id="KW-1185">Reference proteome</keyword>
<name>A0ABU4HNL8_9ACTN</name>
<dbReference type="PANTHER" id="PTHR35340">
    <property type="entry name" value="PQQ ENZYME REPEAT PROTEIN-RELATED"/>
    <property type="match status" value="1"/>
</dbReference>
<keyword evidence="2" id="KW-1133">Transmembrane helix</keyword>
<proteinExistence type="predicted"/>
<dbReference type="RefSeq" id="WP_318597229.1">
    <property type="nucleotide sequence ID" value="NZ_JAWSTH010000024.1"/>
</dbReference>
<evidence type="ECO:0000313" key="4">
    <source>
        <dbReference type="Proteomes" id="UP001284601"/>
    </source>
</evidence>
<dbReference type="Pfam" id="PF14269">
    <property type="entry name" value="Arylsulfotran_2"/>
    <property type="match status" value="1"/>
</dbReference>
<feature type="transmembrane region" description="Helical" evidence="2">
    <location>
        <begin position="26"/>
        <end position="46"/>
    </location>
</feature>
<keyword evidence="2" id="KW-0472">Membrane</keyword>
<evidence type="ECO:0000313" key="3">
    <source>
        <dbReference type="EMBL" id="MDW5594896.1"/>
    </source>
</evidence>
<dbReference type="EMBL" id="JAWSTH010000024">
    <property type="protein sequence ID" value="MDW5594896.1"/>
    <property type="molecule type" value="Genomic_DNA"/>
</dbReference>
<feature type="region of interest" description="Disordered" evidence="1">
    <location>
        <begin position="1"/>
        <end position="23"/>
    </location>
</feature>